<dbReference type="WBParaSite" id="ASIM_0000528701-mRNA-1">
    <property type="protein sequence ID" value="ASIM_0000528701-mRNA-1"/>
    <property type="gene ID" value="ASIM_0000528701"/>
</dbReference>
<feature type="domain" description="DUF7083" evidence="1">
    <location>
        <begin position="63"/>
        <end position="126"/>
    </location>
</feature>
<keyword evidence="3" id="KW-1185">Reference proteome</keyword>
<protein>
    <recommendedName>
        <fullName evidence="1">DUF7083 domain-containing protein</fullName>
    </recommendedName>
</protein>
<reference evidence="2 3" key="2">
    <citation type="submission" date="2018-11" db="EMBL/GenBank/DDBJ databases">
        <authorList>
            <consortium name="Pathogen Informatics"/>
        </authorList>
    </citation>
    <scope>NUCLEOTIDE SEQUENCE [LARGE SCALE GENOMIC DNA]</scope>
</reference>
<sequence>MNDINDSSSTTVDPLIMLLQQQQQQMQQFGTLLTLLQQKTAGQRTSTPRQPSTAIASSAMDSVLENTITTFSYAPYEDITFAAWYKRYEDIFKMDGKNLDDAARVHFLLTKLDAVVYEKYSNYILPH</sequence>
<dbReference type="Pfam" id="PF23309">
    <property type="entry name" value="DUF7083"/>
    <property type="match status" value="1"/>
</dbReference>
<dbReference type="AlphaFoldDB" id="A0A0M3JCF6"/>
<organism evidence="4">
    <name type="scientific">Anisakis simplex</name>
    <name type="common">Herring worm</name>
    <dbReference type="NCBI Taxonomy" id="6269"/>
    <lineage>
        <taxon>Eukaryota</taxon>
        <taxon>Metazoa</taxon>
        <taxon>Ecdysozoa</taxon>
        <taxon>Nematoda</taxon>
        <taxon>Chromadorea</taxon>
        <taxon>Rhabditida</taxon>
        <taxon>Spirurina</taxon>
        <taxon>Ascaridomorpha</taxon>
        <taxon>Ascaridoidea</taxon>
        <taxon>Anisakidae</taxon>
        <taxon>Anisakis</taxon>
        <taxon>Anisakis simplex complex</taxon>
    </lineage>
</organism>
<name>A0A0M3JCF6_ANISI</name>
<dbReference type="OrthoDB" id="5830452at2759"/>
<evidence type="ECO:0000259" key="1">
    <source>
        <dbReference type="Pfam" id="PF23309"/>
    </source>
</evidence>
<evidence type="ECO:0000313" key="4">
    <source>
        <dbReference type="WBParaSite" id="ASIM_0000528701-mRNA-1"/>
    </source>
</evidence>
<gene>
    <name evidence="2" type="ORF">ASIM_LOCUS5090</name>
</gene>
<accession>A0A0M3JCF6</accession>
<reference evidence="4" key="1">
    <citation type="submission" date="2017-02" db="UniProtKB">
        <authorList>
            <consortium name="WormBaseParasite"/>
        </authorList>
    </citation>
    <scope>IDENTIFICATION</scope>
</reference>
<dbReference type="EMBL" id="UYRR01009599">
    <property type="protein sequence ID" value="VDK24982.1"/>
    <property type="molecule type" value="Genomic_DNA"/>
</dbReference>
<evidence type="ECO:0000313" key="3">
    <source>
        <dbReference type="Proteomes" id="UP000267096"/>
    </source>
</evidence>
<proteinExistence type="predicted"/>
<dbReference type="Proteomes" id="UP000267096">
    <property type="component" value="Unassembled WGS sequence"/>
</dbReference>
<dbReference type="InterPro" id="IPR055510">
    <property type="entry name" value="DUF7083"/>
</dbReference>
<evidence type="ECO:0000313" key="2">
    <source>
        <dbReference type="EMBL" id="VDK24982.1"/>
    </source>
</evidence>